<dbReference type="eggNOG" id="COG1136">
    <property type="taxonomic scope" value="Bacteria"/>
</dbReference>
<dbReference type="InterPro" id="IPR015854">
    <property type="entry name" value="ABC_transpr_LolD-like"/>
</dbReference>
<name>D1CE44_THET1</name>
<dbReference type="GO" id="GO:0016887">
    <property type="term" value="F:ATP hydrolysis activity"/>
    <property type="evidence" value="ECO:0007669"/>
    <property type="project" value="InterPro"/>
</dbReference>
<keyword evidence="1" id="KW-0813">Transport</keyword>
<dbReference type="STRING" id="525904.Tter_0278"/>
<evidence type="ECO:0000256" key="2">
    <source>
        <dbReference type="ARBA" id="ARBA00022741"/>
    </source>
</evidence>
<keyword evidence="3" id="KW-0067">ATP-binding</keyword>
<evidence type="ECO:0000256" key="3">
    <source>
        <dbReference type="ARBA" id="ARBA00022840"/>
    </source>
</evidence>
<keyword evidence="2" id="KW-0547">Nucleotide-binding</keyword>
<dbReference type="RefSeq" id="WP_012874235.1">
    <property type="nucleotide sequence ID" value="NC_013525.1"/>
</dbReference>
<dbReference type="CDD" id="cd03255">
    <property type="entry name" value="ABC_MJ0796_LolCDE_FtsE"/>
    <property type="match status" value="1"/>
</dbReference>
<evidence type="ECO:0000259" key="4">
    <source>
        <dbReference type="PROSITE" id="PS50893"/>
    </source>
</evidence>
<dbReference type="FunFam" id="3.40.50.300:FF:000032">
    <property type="entry name" value="Export ABC transporter ATP-binding protein"/>
    <property type="match status" value="1"/>
</dbReference>
<sequence length="252" mass="27879">MRPESSSQTHPDSWLLDKDGFKQPAIQVVDVVRKYKVGSEEVQALRGINLTVPEGQFVALMGRSGSGKTTLLNIIGGLDRPTTGEVFISGQSLSNLSEGELTKLRRSQFGFVFQSFALIPILSAAENVELPLRIAGKYSLRERKQRVMEALSLVGLAKWAEHRPYEMSGGQQQRVAIARALVTRPKILIADEPTGELDSKTGQMVLNLLRKVVDESKVTLVMATHDPAVEEYADVLYRMQDGQIIDTLIKTM</sequence>
<reference evidence="6" key="1">
    <citation type="journal article" date="2010" name="Stand. Genomic Sci.">
        <title>Complete genome sequence of 'Thermobaculum terrenum' type strain (YNP1).</title>
        <authorList>
            <person name="Kiss H."/>
            <person name="Cleland D."/>
            <person name="Lapidus A."/>
            <person name="Lucas S."/>
            <person name="Glavina Del Rio T."/>
            <person name="Nolan M."/>
            <person name="Tice H."/>
            <person name="Han C."/>
            <person name="Goodwin L."/>
            <person name="Pitluck S."/>
            <person name="Liolios K."/>
            <person name="Ivanova N."/>
            <person name="Mavromatis K."/>
            <person name="Ovchinnikova G."/>
            <person name="Pati A."/>
            <person name="Chen A."/>
            <person name="Palaniappan K."/>
            <person name="Land M."/>
            <person name="Hauser L."/>
            <person name="Chang Y."/>
            <person name="Jeffries C."/>
            <person name="Lu M."/>
            <person name="Brettin T."/>
            <person name="Detter J."/>
            <person name="Goker M."/>
            <person name="Tindall B."/>
            <person name="Beck B."/>
            <person name="McDermott T."/>
            <person name="Woyke T."/>
            <person name="Bristow J."/>
            <person name="Eisen J."/>
            <person name="Markowitz V."/>
            <person name="Hugenholtz P."/>
            <person name="Kyrpides N."/>
            <person name="Klenk H."/>
            <person name="Cheng J."/>
        </authorList>
    </citation>
    <scope>NUCLEOTIDE SEQUENCE [LARGE SCALE GENOMIC DNA]</scope>
    <source>
        <strain evidence="6">ATCC BAA-798 / YNP1</strain>
    </source>
</reference>
<protein>
    <submittedName>
        <fullName evidence="5">ABC transporter related protein</fullName>
    </submittedName>
</protein>
<dbReference type="PROSITE" id="PS00211">
    <property type="entry name" value="ABC_TRANSPORTER_1"/>
    <property type="match status" value="1"/>
</dbReference>
<dbReference type="PANTHER" id="PTHR24220">
    <property type="entry name" value="IMPORT ATP-BINDING PROTEIN"/>
    <property type="match status" value="1"/>
</dbReference>
<dbReference type="GO" id="GO:0005886">
    <property type="term" value="C:plasma membrane"/>
    <property type="evidence" value="ECO:0007669"/>
    <property type="project" value="TreeGrafter"/>
</dbReference>
<dbReference type="PROSITE" id="PS50893">
    <property type="entry name" value="ABC_TRANSPORTER_2"/>
    <property type="match status" value="1"/>
</dbReference>
<dbReference type="InterPro" id="IPR003593">
    <property type="entry name" value="AAA+_ATPase"/>
</dbReference>
<dbReference type="EMBL" id="CP001825">
    <property type="protein sequence ID" value="ACZ41200.1"/>
    <property type="molecule type" value="Genomic_DNA"/>
</dbReference>
<feature type="domain" description="ABC transporter" evidence="4">
    <location>
        <begin position="26"/>
        <end position="252"/>
    </location>
</feature>
<dbReference type="Pfam" id="PF00005">
    <property type="entry name" value="ABC_tran"/>
    <property type="match status" value="1"/>
</dbReference>
<dbReference type="GO" id="GO:0098796">
    <property type="term" value="C:membrane protein complex"/>
    <property type="evidence" value="ECO:0007669"/>
    <property type="project" value="UniProtKB-ARBA"/>
</dbReference>
<dbReference type="GO" id="GO:0022857">
    <property type="term" value="F:transmembrane transporter activity"/>
    <property type="evidence" value="ECO:0007669"/>
    <property type="project" value="TreeGrafter"/>
</dbReference>
<proteinExistence type="predicted"/>
<dbReference type="Proteomes" id="UP000000323">
    <property type="component" value="Chromosome 1"/>
</dbReference>
<dbReference type="KEGG" id="ttr:Tter_0278"/>
<dbReference type="InterPro" id="IPR017911">
    <property type="entry name" value="MacB-like_ATP-bd"/>
</dbReference>
<dbReference type="InterPro" id="IPR027417">
    <property type="entry name" value="P-loop_NTPase"/>
</dbReference>
<organism evidence="5 6">
    <name type="scientific">Thermobaculum terrenum (strain ATCC BAA-798 / CCMEE 7001 / YNP1)</name>
    <dbReference type="NCBI Taxonomy" id="525904"/>
    <lineage>
        <taxon>Bacteria</taxon>
        <taxon>Bacillati</taxon>
        <taxon>Chloroflexota</taxon>
        <taxon>Chloroflexia</taxon>
        <taxon>Candidatus Thermobaculales</taxon>
        <taxon>Candidatus Thermobaculaceae</taxon>
        <taxon>Thermobaculum</taxon>
    </lineage>
</organism>
<dbReference type="InterPro" id="IPR017871">
    <property type="entry name" value="ABC_transporter-like_CS"/>
</dbReference>
<evidence type="ECO:0000256" key="1">
    <source>
        <dbReference type="ARBA" id="ARBA00022448"/>
    </source>
</evidence>
<dbReference type="InterPro" id="IPR003439">
    <property type="entry name" value="ABC_transporter-like_ATP-bd"/>
</dbReference>
<keyword evidence="6" id="KW-1185">Reference proteome</keyword>
<dbReference type="SUPFAM" id="SSF52540">
    <property type="entry name" value="P-loop containing nucleoside triphosphate hydrolases"/>
    <property type="match status" value="1"/>
</dbReference>
<dbReference type="HOGENOM" id="CLU_000604_1_22_0"/>
<evidence type="ECO:0000313" key="6">
    <source>
        <dbReference type="Proteomes" id="UP000000323"/>
    </source>
</evidence>
<gene>
    <name evidence="5" type="ordered locus">Tter_0278</name>
</gene>
<dbReference type="Gene3D" id="3.40.50.300">
    <property type="entry name" value="P-loop containing nucleotide triphosphate hydrolases"/>
    <property type="match status" value="1"/>
</dbReference>
<dbReference type="AlphaFoldDB" id="D1CE44"/>
<accession>D1CE44</accession>
<dbReference type="OrthoDB" id="9802264at2"/>
<dbReference type="SMART" id="SM00382">
    <property type="entry name" value="AAA"/>
    <property type="match status" value="1"/>
</dbReference>
<evidence type="ECO:0000313" key="5">
    <source>
        <dbReference type="EMBL" id="ACZ41200.1"/>
    </source>
</evidence>
<dbReference type="GO" id="GO:0005524">
    <property type="term" value="F:ATP binding"/>
    <property type="evidence" value="ECO:0007669"/>
    <property type="project" value="UniProtKB-KW"/>
</dbReference>